<dbReference type="Proteomes" id="UP000237819">
    <property type="component" value="Unassembled WGS sequence"/>
</dbReference>
<evidence type="ECO:0000313" key="3">
    <source>
        <dbReference type="Proteomes" id="UP000237819"/>
    </source>
</evidence>
<reference evidence="2 3" key="1">
    <citation type="submission" date="2018-02" db="EMBL/GenBank/DDBJ databases">
        <title>Comparative genomes isolates from brazilian mangrove.</title>
        <authorList>
            <person name="Araujo J.E."/>
            <person name="Taketani R.G."/>
            <person name="Silva M.C.P."/>
            <person name="Loureco M.V."/>
            <person name="Andreote F.D."/>
        </authorList>
    </citation>
    <scope>NUCLEOTIDE SEQUENCE [LARGE SCALE GENOMIC DNA]</scope>
    <source>
        <strain evidence="2 3">Nap-Phe MGV</strain>
    </source>
</reference>
<dbReference type="Pfam" id="PF02638">
    <property type="entry name" value="GHL10"/>
    <property type="match status" value="1"/>
</dbReference>
<dbReference type="InterPro" id="IPR003790">
    <property type="entry name" value="GHL10"/>
</dbReference>
<dbReference type="Gene3D" id="2.60.120.260">
    <property type="entry name" value="Galactose-binding domain-like"/>
    <property type="match status" value="1"/>
</dbReference>
<dbReference type="SUPFAM" id="SSF51445">
    <property type="entry name" value="(Trans)glycosidases"/>
    <property type="match status" value="1"/>
</dbReference>
<organism evidence="2 3">
    <name type="scientific">Blastopirellula marina</name>
    <dbReference type="NCBI Taxonomy" id="124"/>
    <lineage>
        <taxon>Bacteria</taxon>
        <taxon>Pseudomonadati</taxon>
        <taxon>Planctomycetota</taxon>
        <taxon>Planctomycetia</taxon>
        <taxon>Pirellulales</taxon>
        <taxon>Pirellulaceae</taxon>
        <taxon>Blastopirellula</taxon>
    </lineage>
</organism>
<accession>A0A2S8GG88</accession>
<comment type="caution">
    <text evidence="2">The sequence shown here is derived from an EMBL/GenBank/DDBJ whole genome shotgun (WGS) entry which is preliminary data.</text>
</comment>
<name>A0A2S8GG88_9BACT</name>
<evidence type="ECO:0000259" key="1">
    <source>
        <dbReference type="Pfam" id="PF02638"/>
    </source>
</evidence>
<dbReference type="InterPro" id="IPR017853">
    <property type="entry name" value="GH"/>
</dbReference>
<sequence>MAFSPGQGGPTARRARQRSTRLVCRYAPILCAWALLCLGNLAVAQNAGQPVQLDLRIAWGGGPVQRWNGDVRVSEGQLELKRLLGMEADEARSVRLVDGGLQVEHRTERVYDGFDISVTAPITAQLKIHLHPQTADGSSPEIVVPLQTLLDRSHSVALDQQGTQLLVRRTPGDALRVELDRPNLVFAPGETFNIRYQANQPQLPMGAKLRLELQLSHARRSDALWTQSDAITADRNGGVDLPTTYQVPLPNEEGVYELKATLVEDRLANLVFSAKPLLERKVQLVVIDPQKSTSVEDGPLRSIVDIDPASPGWWQRMSRLSQYNPWRRQRPTELFNQPPSTRTHLDRKWTELTVDGWHAFPLAIERVGQPHVLEIEYPSDLPQSLGISVIEPNAAGSISPLGVDAGLENRGLVGGETAEVKTHRLIFWPKSSTPLLVLTNRRENGEAVFGKIRVLAGDSAVAPATSKSLADGRLAIAHYEKPLFGSTFSATQDVNPVSQRSLDDWITFYEGGDRMVKYLQHAGYNGASVSVLSEGSTLFPSELIRTNPKYDKGVYFLDGRDPVQKDVLEMLLRQFDRAGLTLFPAIEFNSPLESLEKLSETFGDGRLDLLDEQGRVAVEVSSAGGQGAYYNPLRPEVRAAMTELVAELTSRYGHHPSFGGVTLQLNANGYAQLPGAEWGMDRETVTRFLQETRIANSIDALGQRPSTAILGQHRQAWLAWRAEQLSEFYESAAQILRQKKPSALLMLDTAGAFRGYDWNNRLAPSLPRNLTLDAALLEAGVSRQQLQASDAIALLRTGYVRPEGEPTNLGAYEMINASQEEAAYSQHVNRGVLEFHVPATMRLAKLDEANPFGGADNFSWIAAEFVGVGRQARRPLIEALVDVDAAILLRGGWTAPLGEEEVVREVLQAITALPKERFDDVAWAKPSAVQPVVARRLVKNGVTYCYFANASPWPISLNMTVRNPAAAAATPLGRGAVENVSLPAGDSVWSLTLPAYGLEAFSINAPAMSFESAEVLLPPAMLAALDQRNKEFSLRLRSLRSLPPLAVLKNPGFEAPPEGAGLPGWTFNAAADAKVALDADNPPNGVNALQMQSGGGIAWIRSEPIPRPSTGRLFVRAQIRSNRAQLSPPLRISVDGEVNGQDYYQPLSLGAGQNPAVEGNWRTFEHAVYDLPSELVDLKVGFDLMGAGDVSIDEVQVFDVGFSEGEKRELQKLRTLSDGKYHQGQFADCYRILDSYWVRFLQQRVPIAPELTQQPKGIERTATLPDRAAPAEPKSESRFEWLRKYTPRFPRF</sequence>
<protein>
    <recommendedName>
        <fullName evidence="1">Glycosyl hydrolase-like 10 domain-containing protein</fullName>
    </recommendedName>
</protein>
<proteinExistence type="predicted"/>
<feature type="domain" description="Glycosyl hydrolase-like 10" evidence="1">
    <location>
        <begin position="514"/>
        <end position="753"/>
    </location>
</feature>
<dbReference type="Gene3D" id="3.20.20.80">
    <property type="entry name" value="Glycosidases"/>
    <property type="match status" value="1"/>
</dbReference>
<evidence type="ECO:0000313" key="2">
    <source>
        <dbReference type="EMBL" id="PQO43064.1"/>
    </source>
</evidence>
<dbReference type="EMBL" id="PUHZ01000024">
    <property type="protein sequence ID" value="PQO43064.1"/>
    <property type="molecule type" value="Genomic_DNA"/>
</dbReference>
<gene>
    <name evidence="2" type="ORF">C5Y93_25470</name>
</gene>